<gene>
    <name evidence="1" type="ORF">APHMUC_0477</name>
</gene>
<dbReference type="PATRIC" id="fig|1359152.3.peg.502"/>
<evidence type="ECO:0000313" key="2">
    <source>
        <dbReference type="Proteomes" id="UP000033441"/>
    </source>
</evidence>
<dbReference type="AlphaFoldDB" id="A0A0F3N855"/>
<evidence type="ECO:0000313" key="1">
    <source>
        <dbReference type="EMBL" id="KJV63892.1"/>
    </source>
</evidence>
<sequence length="45" mass="5197">MCGVWALEGPLLELVYSLRFIAFCYRMHEGGCMIDNHQFLRVCAC</sequence>
<accession>A0A0F3N855</accession>
<protein>
    <submittedName>
        <fullName evidence="1">Uncharacterized protein</fullName>
    </submittedName>
</protein>
<proteinExistence type="predicted"/>
<dbReference type="EMBL" id="LANV01000001">
    <property type="protein sequence ID" value="KJV63892.1"/>
    <property type="molecule type" value="Genomic_DNA"/>
</dbReference>
<dbReference type="Proteomes" id="UP000033441">
    <property type="component" value="Unassembled WGS sequence"/>
</dbReference>
<name>A0A0F3N855_ANAPH</name>
<comment type="caution">
    <text evidence="1">The sequence shown here is derived from an EMBL/GenBank/DDBJ whole genome shotgun (WGS) entry which is preliminary data.</text>
</comment>
<reference evidence="1 2" key="1">
    <citation type="submission" date="2015-02" db="EMBL/GenBank/DDBJ databases">
        <title>Genome Sequencing of Rickettsiales.</title>
        <authorList>
            <person name="Daugherty S.C."/>
            <person name="Su Q."/>
            <person name="Abolude K."/>
            <person name="Beier-Sexton M."/>
            <person name="Carlyon J.A."/>
            <person name="Carter R."/>
            <person name="Day N.P."/>
            <person name="Dumler S.J."/>
            <person name="Dyachenko V."/>
            <person name="Godinez A."/>
            <person name="Kurtti T.J."/>
            <person name="Lichay M."/>
            <person name="Mullins K.E."/>
            <person name="Ott S."/>
            <person name="Pappas-Brown V."/>
            <person name="Paris D.H."/>
            <person name="Patel P."/>
            <person name="Richards A.L."/>
            <person name="Sadzewicz L."/>
            <person name="Sears K."/>
            <person name="Seidman D."/>
            <person name="Sengamalay N."/>
            <person name="Stenos J."/>
            <person name="Tallon L.J."/>
            <person name="Vincent G."/>
            <person name="Fraser C.M."/>
            <person name="Munderloh U."/>
            <person name="Dunning-Hotopp J.C."/>
        </authorList>
    </citation>
    <scope>NUCLEOTIDE SEQUENCE [LARGE SCALE GENOMIC DNA]</scope>
    <source>
        <strain evidence="1 2">ApMUC09</strain>
    </source>
</reference>
<organism evidence="1 2">
    <name type="scientific">Anaplasma phagocytophilum str. ApMUC09</name>
    <dbReference type="NCBI Taxonomy" id="1359152"/>
    <lineage>
        <taxon>Bacteria</taxon>
        <taxon>Pseudomonadati</taxon>
        <taxon>Pseudomonadota</taxon>
        <taxon>Alphaproteobacteria</taxon>
        <taxon>Rickettsiales</taxon>
        <taxon>Anaplasmataceae</taxon>
        <taxon>Anaplasma</taxon>
        <taxon>phagocytophilum group</taxon>
    </lineage>
</organism>